<organism evidence="2 3">
    <name type="scientific">Terribacillus saccharophilus</name>
    <dbReference type="NCBI Taxonomy" id="361277"/>
    <lineage>
        <taxon>Bacteria</taxon>
        <taxon>Bacillati</taxon>
        <taxon>Bacillota</taxon>
        <taxon>Bacilli</taxon>
        <taxon>Bacillales</taxon>
        <taxon>Bacillaceae</taxon>
        <taxon>Terribacillus</taxon>
    </lineage>
</organism>
<gene>
    <name evidence="2" type="ORF">GZ22_15680</name>
</gene>
<dbReference type="InterPro" id="IPR050908">
    <property type="entry name" value="SmbC-like"/>
</dbReference>
<dbReference type="RefSeq" id="WP_038564226.1">
    <property type="nucleotide sequence ID" value="NZ_CP008876.1"/>
</dbReference>
<accession>A0A075LNH2</accession>
<evidence type="ECO:0000259" key="1">
    <source>
        <dbReference type="SMART" id="SM00871"/>
    </source>
</evidence>
<dbReference type="Pfam" id="PF06445">
    <property type="entry name" value="GyrI-like"/>
    <property type="match status" value="1"/>
</dbReference>
<dbReference type="SMART" id="SM00871">
    <property type="entry name" value="AraC_E_bind"/>
    <property type="match status" value="1"/>
</dbReference>
<reference evidence="2 3" key="1">
    <citation type="submission" date="2014-07" db="EMBL/GenBank/DDBJ databases">
        <title>Complete genome sequence of a moderately halophilic bacterium Terribacillus aidingensis MP602, isolated from Cryptomeria fortunei in Tianmu mountain in China.</title>
        <authorList>
            <person name="Wang Y."/>
            <person name="Lu P."/>
            <person name="Zhang L."/>
        </authorList>
    </citation>
    <scope>NUCLEOTIDE SEQUENCE [LARGE SCALE GENOMIC DNA]</scope>
    <source>
        <strain evidence="2 3">MP602</strain>
    </source>
</reference>
<dbReference type="EMBL" id="CP008876">
    <property type="protein sequence ID" value="AIF67929.1"/>
    <property type="molecule type" value="Genomic_DNA"/>
</dbReference>
<dbReference type="KEGG" id="tap:GZ22_15680"/>
<dbReference type="GeneID" id="34223021"/>
<dbReference type="PANTHER" id="PTHR40055:SF1">
    <property type="entry name" value="TRANSCRIPTIONAL REGULATOR YGIV-RELATED"/>
    <property type="match status" value="1"/>
</dbReference>
<dbReference type="Gene3D" id="3.20.80.10">
    <property type="entry name" value="Regulatory factor, effector binding domain"/>
    <property type="match status" value="1"/>
</dbReference>
<feature type="domain" description="AraC effector-binding" evidence="1">
    <location>
        <begin position="3"/>
        <end position="151"/>
    </location>
</feature>
<proteinExistence type="predicted"/>
<dbReference type="AlphaFoldDB" id="A0A075LNH2"/>
<sequence length="151" mass="17495">MKTKVKIENIPTYRIAYFRRVGPYGAANYQTMQTLKEWAAAERLLDDTSIILGISQDNVETTEPQKCRYDAALVINEDFQQDDEVFIGELRGGKYVCFTVQHTAEAMTQAWTDIFHELSNNGFELDNRPTFERFTAKLLKEHYCEICIPIK</sequence>
<dbReference type="OrthoDB" id="5337216at2"/>
<evidence type="ECO:0000313" key="3">
    <source>
        <dbReference type="Proteomes" id="UP000027980"/>
    </source>
</evidence>
<dbReference type="InterPro" id="IPR011256">
    <property type="entry name" value="Reg_factor_effector_dom_sf"/>
</dbReference>
<dbReference type="Proteomes" id="UP000027980">
    <property type="component" value="Chromosome"/>
</dbReference>
<protein>
    <submittedName>
        <fullName evidence="2">DNA gyrase inhibitor</fullName>
    </submittedName>
</protein>
<dbReference type="InterPro" id="IPR029442">
    <property type="entry name" value="GyrI-like"/>
</dbReference>
<dbReference type="HOGENOM" id="CLU_113664_1_0_9"/>
<dbReference type="PANTHER" id="PTHR40055">
    <property type="entry name" value="TRANSCRIPTIONAL REGULATOR YGIV-RELATED"/>
    <property type="match status" value="1"/>
</dbReference>
<dbReference type="SUPFAM" id="SSF55136">
    <property type="entry name" value="Probable bacterial effector-binding domain"/>
    <property type="match status" value="1"/>
</dbReference>
<evidence type="ECO:0000313" key="2">
    <source>
        <dbReference type="EMBL" id="AIF67929.1"/>
    </source>
</evidence>
<name>A0A075LNH2_9BACI</name>
<dbReference type="InterPro" id="IPR010499">
    <property type="entry name" value="AraC_E-bd"/>
</dbReference>